<dbReference type="PANTHER" id="PTHR11866:SF16">
    <property type="entry name" value="PROSTAGLANDIN E2 RECEPTOR EP4 SUBTYPE-LIKE PROTEIN"/>
    <property type="match status" value="1"/>
</dbReference>
<evidence type="ECO:0000256" key="11">
    <source>
        <dbReference type="SAM" id="Phobius"/>
    </source>
</evidence>
<dbReference type="PANTHER" id="PTHR11866">
    <property type="entry name" value="G-PROTEIN COUPLED RECEPTOR FAMILY 1 MEMBER"/>
    <property type="match status" value="1"/>
</dbReference>
<keyword evidence="14" id="KW-1185">Reference proteome</keyword>
<evidence type="ECO:0000256" key="1">
    <source>
        <dbReference type="ARBA" id="ARBA00004651"/>
    </source>
</evidence>
<dbReference type="SUPFAM" id="SSF81321">
    <property type="entry name" value="Family A G protein-coupled receptor-like"/>
    <property type="match status" value="1"/>
</dbReference>
<evidence type="ECO:0000256" key="2">
    <source>
        <dbReference type="ARBA" id="ARBA00022475"/>
    </source>
</evidence>
<dbReference type="GO" id="GO:0007189">
    <property type="term" value="P:adenylate cyclase-activating G protein-coupled receptor signaling pathway"/>
    <property type="evidence" value="ECO:0000318"/>
    <property type="project" value="GO_Central"/>
</dbReference>
<dbReference type="OrthoDB" id="5959154at2759"/>
<gene>
    <name evidence="13" type="ORF">TRIADDRAFT_57256</name>
</gene>
<keyword evidence="2" id="KW-1003">Cell membrane</keyword>
<feature type="transmembrane region" description="Helical" evidence="11">
    <location>
        <begin position="152"/>
        <end position="174"/>
    </location>
</feature>
<evidence type="ECO:0000256" key="3">
    <source>
        <dbReference type="ARBA" id="ARBA00022692"/>
    </source>
</evidence>
<dbReference type="GO" id="GO:0007204">
    <property type="term" value="P:positive regulation of cytosolic calcium ion concentration"/>
    <property type="evidence" value="ECO:0000318"/>
    <property type="project" value="GO_Central"/>
</dbReference>
<evidence type="ECO:0000256" key="9">
    <source>
        <dbReference type="ARBA" id="ARBA00023224"/>
    </source>
</evidence>
<evidence type="ECO:0000256" key="8">
    <source>
        <dbReference type="ARBA" id="ARBA00023180"/>
    </source>
</evidence>
<feature type="transmembrane region" description="Helical" evidence="11">
    <location>
        <begin position="81"/>
        <end position="99"/>
    </location>
</feature>
<feature type="transmembrane region" description="Helical" evidence="11">
    <location>
        <begin position="303"/>
        <end position="323"/>
    </location>
</feature>
<feature type="transmembrane region" description="Helical" evidence="11">
    <location>
        <begin position="111"/>
        <end position="131"/>
    </location>
</feature>
<evidence type="ECO:0000256" key="6">
    <source>
        <dbReference type="ARBA" id="ARBA00023136"/>
    </source>
</evidence>
<feature type="transmembrane region" description="Helical" evidence="11">
    <location>
        <begin position="212"/>
        <end position="238"/>
    </location>
</feature>
<evidence type="ECO:0000256" key="5">
    <source>
        <dbReference type="ARBA" id="ARBA00023040"/>
    </source>
</evidence>
<keyword evidence="3 11" id="KW-0812">Transmembrane</keyword>
<dbReference type="PROSITE" id="PS50262">
    <property type="entry name" value="G_PROTEIN_RECEP_F1_2"/>
    <property type="match status" value="1"/>
</dbReference>
<dbReference type="Proteomes" id="UP000009022">
    <property type="component" value="Unassembled WGS sequence"/>
</dbReference>
<keyword evidence="7" id="KW-0675">Receptor</keyword>
<reference evidence="13 14" key="1">
    <citation type="journal article" date="2008" name="Nature">
        <title>The Trichoplax genome and the nature of placozoans.</title>
        <authorList>
            <person name="Srivastava M."/>
            <person name="Begovic E."/>
            <person name="Chapman J."/>
            <person name="Putnam N.H."/>
            <person name="Hellsten U."/>
            <person name="Kawashima T."/>
            <person name="Kuo A."/>
            <person name="Mitros T."/>
            <person name="Salamov A."/>
            <person name="Carpenter M.L."/>
            <person name="Signorovitch A.Y."/>
            <person name="Moreno M.A."/>
            <person name="Kamm K."/>
            <person name="Grimwood J."/>
            <person name="Schmutz J."/>
            <person name="Shapiro H."/>
            <person name="Grigoriev I.V."/>
            <person name="Buss L.W."/>
            <person name="Schierwater B."/>
            <person name="Dellaporta S.L."/>
            <person name="Rokhsar D.S."/>
        </authorList>
    </citation>
    <scope>NUCLEOTIDE SEQUENCE [LARGE SCALE GENOMIC DNA]</scope>
    <source>
        <strain evidence="13 14">Grell-BS-1999</strain>
    </source>
</reference>
<name>B3RYY1_TRIAD</name>
<comment type="subcellular location">
    <subcellularLocation>
        <location evidence="1">Cell membrane</location>
        <topology evidence="1">Multi-pass membrane protein</topology>
    </subcellularLocation>
</comment>
<evidence type="ECO:0000259" key="12">
    <source>
        <dbReference type="PROSITE" id="PS50262"/>
    </source>
</evidence>
<dbReference type="FunCoup" id="B3RYY1">
    <property type="interactions" value="99"/>
</dbReference>
<keyword evidence="5" id="KW-0297">G-protein coupled receptor</keyword>
<feature type="transmembrane region" description="Helical" evidence="11">
    <location>
        <begin position="259"/>
        <end position="283"/>
    </location>
</feature>
<organism evidence="13 14">
    <name type="scientific">Trichoplax adhaerens</name>
    <name type="common">Trichoplax reptans</name>
    <dbReference type="NCBI Taxonomy" id="10228"/>
    <lineage>
        <taxon>Eukaryota</taxon>
        <taxon>Metazoa</taxon>
        <taxon>Placozoa</taxon>
        <taxon>Uniplacotomia</taxon>
        <taxon>Trichoplacea</taxon>
        <taxon>Trichoplacidae</taxon>
        <taxon>Trichoplax</taxon>
    </lineage>
</organism>
<dbReference type="PhylomeDB" id="B3RYY1"/>
<dbReference type="GO" id="GO:0004930">
    <property type="term" value="F:G protein-coupled receptor activity"/>
    <property type="evidence" value="ECO:0007669"/>
    <property type="project" value="UniProtKB-KW"/>
</dbReference>
<feature type="transmembrane region" description="Helical" evidence="11">
    <location>
        <begin position="39"/>
        <end position="60"/>
    </location>
</feature>
<dbReference type="EMBL" id="DS985246">
    <property type="protein sequence ID" value="EDV23750.1"/>
    <property type="molecule type" value="Genomic_DNA"/>
</dbReference>
<feature type="compositionally biased region" description="Polar residues" evidence="10">
    <location>
        <begin position="1"/>
        <end position="14"/>
    </location>
</feature>
<protein>
    <recommendedName>
        <fullName evidence="12">G-protein coupled receptors family 1 profile domain-containing protein</fullName>
    </recommendedName>
</protein>
<dbReference type="KEGG" id="tad:TRIADDRAFT_57256"/>
<evidence type="ECO:0000313" key="13">
    <source>
        <dbReference type="EMBL" id="EDV23750.1"/>
    </source>
</evidence>
<dbReference type="RefSeq" id="XP_002113276.1">
    <property type="nucleotide sequence ID" value="XM_002113240.1"/>
</dbReference>
<feature type="domain" description="G-protein coupled receptors family 1 profile" evidence="12">
    <location>
        <begin position="52"/>
        <end position="320"/>
    </location>
</feature>
<dbReference type="PRINTS" id="PR00237">
    <property type="entry name" value="GPCRRHODOPSN"/>
</dbReference>
<evidence type="ECO:0000256" key="4">
    <source>
        <dbReference type="ARBA" id="ARBA00022989"/>
    </source>
</evidence>
<proteinExistence type="predicted"/>
<evidence type="ECO:0000256" key="10">
    <source>
        <dbReference type="SAM" id="MobiDB-lite"/>
    </source>
</evidence>
<accession>B3RYY1</accession>
<dbReference type="InParanoid" id="B3RYY1"/>
<feature type="region of interest" description="Disordered" evidence="10">
    <location>
        <begin position="1"/>
        <end position="21"/>
    </location>
</feature>
<dbReference type="AlphaFoldDB" id="B3RYY1"/>
<dbReference type="Gene3D" id="1.20.1070.10">
    <property type="entry name" value="Rhodopsin 7-helix transmembrane proteins"/>
    <property type="match status" value="1"/>
</dbReference>
<keyword evidence="4 11" id="KW-1133">Transmembrane helix</keyword>
<keyword evidence="9" id="KW-0807">Transducer</keyword>
<dbReference type="GO" id="GO:0006954">
    <property type="term" value="P:inflammatory response"/>
    <property type="evidence" value="ECO:0000318"/>
    <property type="project" value="GO_Central"/>
</dbReference>
<evidence type="ECO:0000313" key="14">
    <source>
        <dbReference type="Proteomes" id="UP000009022"/>
    </source>
</evidence>
<dbReference type="HOGENOM" id="CLU_683961_0_0_1"/>
<dbReference type="eggNOG" id="KOG3656">
    <property type="taxonomic scope" value="Eukaryota"/>
</dbReference>
<dbReference type="InterPro" id="IPR008365">
    <property type="entry name" value="Prostanoid_rcpt"/>
</dbReference>
<sequence length="403" mass="45245">MESTENLSLSMATPNSSWNSSRSASAVLNLPTLIYLPEYVLFTILSLMAIIGDTLTLLAIRMKKVRVQNDILIQALATYDICNCLFVSPVAIIPFAISYQSIDGYKLLCKIVGMARVFFNVGSLTVVVLMAMERRLAITSPFLHRIRINKRVIRKAIIIASLVIITGVIVPSFLGAVHYGPIDRHGMICYIQFGQFNILANGTNTQSRLGSFIANAIVTIVVAILVITLVCMNGQVVSLLSQRCKIMQDKGNELYLNKVINYCPLCKLMIFISVLALLAYAPYVIYGVVSSFGVRLPLRAEIWIFNLFVWLNMSLNPIAYGMARKQYRTYYLYFLKKSVRIMTFRSSKDIKVVDNERYCVEAAHDLKSSTFTKTTISRLSSKSCSIVANRTKQQRVPEEITSF</sequence>
<dbReference type="GeneID" id="6754843"/>
<dbReference type="CTD" id="6754843"/>
<keyword evidence="6 11" id="KW-0472">Membrane</keyword>
<keyword evidence="8" id="KW-0325">Glycoprotein</keyword>
<dbReference type="GO" id="GO:0005886">
    <property type="term" value="C:plasma membrane"/>
    <property type="evidence" value="ECO:0000318"/>
    <property type="project" value="GO_Central"/>
</dbReference>
<evidence type="ECO:0000256" key="7">
    <source>
        <dbReference type="ARBA" id="ARBA00023170"/>
    </source>
</evidence>
<dbReference type="Pfam" id="PF00001">
    <property type="entry name" value="7tm_1"/>
    <property type="match status" value="1"/>
</dbReference>
<dbReference type="InterPro" id="IPR000276">
    <property type="entry name" value="GPCR_Rhodpsn"/>
</dbReference>
<dbReference type="InterPro" id="IPR017452">
    <property type="entry name" value="GPCR_Rhodpsn_7TM"/>
</dbReference>
<dbReference type="CDD" id="cd00637">
    <property type="entry name" value="7tm_classA_rhodopsin-like"/>
    <property type="match status" value="1"/>
</dbReference>